<dbReference type="EMBL" id="CP024172">
    <property type="protein sequence ID" value="AZW18655.1"/>
    <property type="molecule type" value="Genomic_DNA"/>
</dbReference>
<dbReference type="GeneID" id="92993852"/>
<accession>A0AAN1VHG2</accession>
<dbReference type="InterPro" id="IPR027056">
    <property type="entry name" value="Gluconate_2DH_su3"/>
</dbReference>
<name>A0AAN1VHG2_9BORD</name>
<dbReference type="AlphaFoldDB" id="A0AAN1VHG2"/>
<organism evidence="1 2">
    <name type="scientific">Bordetella hinzii</name>
    <dbReference type="NCBI Taxonomy" id="103855"/>
    <lineage>
        <taxon>Bacteria</taxon>
        <taxon>Pseudomonadati</taxon>
        <taxon>Pseudomonadota</taxon>
        <taxon>Betaproteobacteria</taxon>
        <taxon>Burkholderiales</taxon>
        <taxon>Alcaligenaceae</taxon>
        <taxon>Bordetella</taxon>
    </lineage>
</organism>
<sequence>MRQDHETAPGRRTVLKALVSTLPGVWVARQAGAADPPASRVLRFFNEEEAAAMDAIADRLIPSDAHGPGGKDASVTAFLDGQLAGAWGAGDHFYRQGPFFSGTPEQGYQLALTPAQLFRRGLAELDQALRAAEGQAFAGLPPERQDRWLMRMQQGELDLDAVPAPILFQALLDATIEGYFCDPIHGGNAGMAGWRLVGFPGAYASFAQDIERHGAVWRGEPVSIADGHRAAGGGHG</sequence>
<proteinExistence type="predicted"/>
<gene>
    <name evidence="1" type="ORF">CS347_18760</name>
</gene>
<dbReference type="Pfam" id="PF13618">
    <property type="entry name" value="Gluconate_2-dh3"/>
    <property type="match status" value="1"/>
</dbReference>
<evidence type="ECO:0000313" key="1">
    <source>
        <dbReference type="EMBL" id="AZW18655.1"/>
    </source>
</evidence>
<reference evidence="2" key="1">
    <citation type="submission" date="2017-10" db="EMBL/GenBank/DDBJ databases">
        <title>Whole genome sequencing of various Bordetella species.</title>
        <authorList>
            <person name="Weigand M.R."/>
            <person name="Loparev V."/>
            <person name="Peng Y."/>
            <person name="Bowden K.E."/>
            <person name="Tondella M.L."/>
            <person name="Williams M.M."/>
        </authorList>
    </citation>
    <scope>NUCLEOTIDE SEQUENCE [LARGE SCALE GENOMIC DNA]</scope>
    <source>
        <strain evidence="2">H720</strain>
    </source>
</reference>
<protein>
    <submittedName>
        <fullName evidence="1">Gluconate 2-dehydrogenase</fullName>
    </submittedName>
</protein>
<dbReference type="Proteomes" id="UP000282741">
    <property type="component" value="Chromosome"/>
</dbReference>
<evidence type="ECO:0000313" key="2">
    <source>
        <dbReference type="Proteomes" id="UP000282741"/>
    </source>
</evidence>
<dbReference type="RefSeq" id="WP_080700902.1">
    <property type="nucleotide sequence ID" value="NZ_CP012077.1"/>
</dbReference>